<dbReference type="Gene3D" id="3.10.310.30">
    <property type="match status" value="1"/>
</dbReference>
<gene>
    <name evidence="1" type="ORF">F1B92_07330</name>
</gene>
<proteinExistence type="predicted"/>
<reference evidence="1 2" key="2">
    <citation type="submission" date="2020-03" db="EMBL/GenBank/DDBJ databases">
        <title>Campylobacter portucalensis sp. nov., a new species of Campylobacter isolated from the reproductive tract of bulls.</title>
        <authorList>
            <person name="Silva M.F."/>
            <person name="Pereira G."/>
            <person name="Carneiro C."/>
            <person name="Hemphill A."/>
            <person name="Mateus L."/>
            <person name="Lopes-Da-Costa L."/>
            <person name="Silva E."/>
        </authorList>
    </citation>
    <scope>NUCLEOTIDE SEQUENCE [LARGE SCALE GENOMIC DNA]</scope>
    <source>
        <strain evidence="1 2">FMV-PI01</strain>
    </source>
</reference>
<evidence type="ECO:0000313" key="1">
    <source>
        <dbReference type="EMBL" id="MSN96970.1"/>
    </source>
</evidence>
<dbReference type="PANTHER" id="PTHR42146:SF1">
    <property type="entry name" value="OLIGORIBONUCLEASE NRNB"/>
    <property type="match status" value="1"/>
</dbReference>
<protein>
    <submittedName>
        <fullName evidence="1">3'-to-5' oligoribonuclease B</fullName>
    </submittedName>
</protein>
<evidence type="ECO:0000313" key="2">
    <source>
        <dbReference type="Proteomes" id="UP000476338"/>
    </source>
</evidence>
<sequence length="354" mass="41101">MKIYHLSHTDLDGYSAQIVTKNYFDDILFFNSNYGREIDEKFDEILLLIEKNKNINPSQKNLVLITDLNLNLLQCENFENRLKALDSKILLLDHHQSGLECAKKFPWYFLDSSRCATLITYDFFSEIFQDDNELKEYVKIVNSVDIWLKDELWFEFGKVCMGIVSSAKEINNVIFSDESREYIFYLLSQALKFWGQEDAHIKLDMEIHSIKKRFFMKDSDDTLSNLVSKYIVKQLSDNRERFEISYFDKKGILTYNIGNTSVIGNDFLVQNSDIDFFIDVTSRKTMSFRANGNIDVSLMAKNLISGGGHKNASGGLFNSFKDAYSYDKIKSQIIELISKKTQKIEKEADNEIAK</sequence>
<accession>A0A6L5WIC8</accession>
<keyword evidence="2" id="KW-1185">Reference proteome</keyword>
<dbReference type="PANTHER" id="PTHR42146">
    <property type="entry name" value="3',5'-CYCLIC-NUCLEOTIDE PHOSPHODIESTERASE"/>
    <property type="match status" value="1"/>
</dbReference>
<name>A0A6L5WIC8_9BACT</name>
<dbReference type="RefSeq" id="WP_154571224.1">
    <property type="nucleotide sequence ID" value="NZ_VWSJ01000031.1"/>
</dbReference>
<organism evidence="1 2">
    <name type="scientific">Campylobacter portucalensis</name>
    <dbReference type="NCBI Taxonomy" id="2608384"/>
    <lineage>
        <taxon>Bacteria</taxon>
        <taxon>Pseudomonadati</taxon>
        <taxon>Campylobacterota</taxon>
        <taxon>Epsilonproteobacteria</taxon>
        <taxon>Campylobacterales</taxon>
        <taxon>Campylobacteraceae</taxon>
        <taxon>Campylobacter</taxon>
    </lineage>
</organism>
<comment type="caution">
    <text evidence="1">The sequence shown here is derived from an EMBL/GenBank/DDBJ whole genome shotgun (WGS) entry which is preliminary data.</text>
</comment>
<dbReference type="SUPFAM" id="SSF64182">
    <property type="entry name" value="DHH phosphoesterases"/>
    <property type="match status" value="1"/>
</dbReference>
<dbReference type="Proteomes" id="UP000476338">
    <property type="component" value="Unassembled WGS sequence"/>
</dbReference>
<dbReference type="EMBL" id="VWSJ01000031">
    <property type="protein sequence ID" value="MSN96970.1"/>
    <property type="molecule type" value="Genomic_DNA"/>
</dbReference>
<reference evidence="1 2" key="1">
    <citation type="submission" date="2019-09" db="EMBL/GenBank/DDBJ databases">
        <authorList>
            <person name="Silva M."/>
            <person name="Pereira G."/>
            <person name="Lopes-Da-Costa L."/>
            <person name="Silva E."/>
        </authorList>
    </citation>
    <scope>NUCLEOTIDE SEQUENCE [LARGE SCALE GENOMIC DNA]</scope>
    <source>
        <strain evidence="1 2">FMV-PI01</strain>
    </source>
</reference>
<dbReference type="AlphaFoldDB" id="A0A6L5WIC8"/>
<dbReference type="InterPro" id="IPR052968">
    <property type="entry name" value="Nucleotide_metab_enz"/>
</dbReference>
<dbReference type="InterPro" id="IPR038763">
    <property type="entry name" value="DHH_sf"/>
</dbReference>